<dbReference type="SUPFAM" id="SSF52799">
    <property type="entry name" value="(Phosphotyrosine protein) phosphatases II"/>
    <property type="match status" value="1"/>
</dbReference>
<evidence type="ECO:0000256" key="1">
    <source>
        <dbReference type="ARBA" id="ARBA00008601"/>
    </source>
</evidence>
<dbReference type="InterPro" id="IPR029021">
    <property type="entry name" value="Prot-tyrosine_phosphatase-like"/>
</dbReference>
<evidence type="ECO:0000256" key="5">
    <source>
        <dbReference type="ARBA" id="ARBA00047761"/>
    </source>
</evidence>
<dbReference type="Pfam" id="PF00782">
    <property type="entry name" value="DSPc"/>
    <property type="match status" value="1"/>
</dbReference>
<sequence length="237" mass="27511">MPEKSTDDALIEMTEALEGAFGFINNVISSRSNSSYQSNSARILFHCIDGNTKSAVTLMAYLIKFQNFNLRSAYDLVKERRPQICPSTHMMRFLCHFEIEIRGGTSTMTLKDWVIPAKQKIDNSKAKHKKGISKVAKEEIAFQWLPLDKLIYCADQVCEGDYNESNMEQFIKYTLSQIQNDNLLDQEMKEKSFKWADIERTLIERAKDWFTDRIQQNHYRHNSPQSDSEDSIDLLFA</sequence>
<evidence type="ECO:0000256" key="4">
    <source>
        <dbReference type="ARBA" id="ARBA00022912"/>
    </source>
</evidence>
<dbReference type="InterPro" id="IPR000387">
    <property type="entry name" value="Tyr_Pase_dom"/>
</dbReference>
<dbReference type="Gene3D" id="3.90.190.10">
    <property type="entry name" value="Protein tyrosine phosphatase superfamily"/>
    <property type="match status" value="1"/>
</dbReference>
<evidence type="ECO:0000256" key="2">
    <source>
        <dbReference type="ARBA" id="ARBA00013064"/>
    </source>
</evidence>
<organism evidence="7">
    <name type="scientific">Arcella intermedia</name>
    <dbReference type="NCBI Taxonomy" id="1963864"/>
    <lineage>
        <taxon>Eukaryota</taxon>
        <taxon>Amoebozoa</taxon>
        <taxon>Tubulinea</taxon>
        <taxon>Elardia</taxon>
        <taxon>Arcellinida</taxon>
        <taxon>Sphaerothecina</taxon>
        <taxon>Arcellidae</taxon>
        <taxon>Arcella</taxon>
    </lineage>
</organism>
<comment type="catalytic activity">
    <reaction evidence="5">
        <text>O-phospho-L-seryl-[protein] + H2O = L-seryl-[protein] + phosphate</text>
        <dbReference type="Rhea" id="RHEA:20629"/>
        <dbReference type="Rhea" id="RHEA-COMP:9863"/>
        <dbReference type="Rhea" id="RHEA-COMP:11604"/>
        <dbReference type="ChEBI" id="CHEBI:15377"/>
        <dbReference type="ChEBI" id="CHEBI:29999"/>
        <dbReference type="ChEBI" id="CHEBI:43474"/>
        <dbReference type="ChEBI" id="CHEBI:83421"/>
        <dbReference type="EC" id="3.1.3.16"/>
    </reaction>
</comment>
<evidence type="ECO:0000313" key="7">
    <source>
        <dbReference type="EMBL" id="NDV34542.1"/>
    </source>
</evidence>
<dbReference type="PROSITE" id="PS50056">
    <property type="entry name" value="TYR_PHOSPHATASE_2"/>
    <property type="match status" value="1"/>
</dbReference>
<proteinExistence type="inferred from homology"/>
<dbReference type="GO" id="GO:0004722">
    <property type="term" value="F:protein serine/threonine phosphatase activity"/>
    <property type="evidence" value="ECO:0007669"/>
    <property type="project" value="UniProtKB-EC"/>
</dbReference>
<dbReference type="AlphaFoldDB" id="A0A6B2LBS9"/>
<feature type="domain" description="Tyrosine specific protein phosphatases" evidence="6">
    <location>
        <begin position="21"/>
        <end position="92"/>
    </location>
</feature>
<dbReference type="PANTHER" id="PTHR10159">
    <property type="entry name" value="DUAL SPECIFICITY PROTEIN PHOSPHATASE"/>
    <property type="match status" value="1"/>
</dbReference>
<keyword evidence="3" id="KW-0378">Hydrolase</keyword>
<dbReference type="GO" id="GO:0004725">
    <property type="term" value="F:protein tyrosine phosphatase activity"/>
    <property type="evidence" value="ECO:0007669"/>
    <property type="project" value="UniProtKB-EC"/>
</dbReference>
<accession>A0A6B2LBS9</accession>
<reference evidence="7" key="1">
    <citation type="journal article" date="2020" name="J. Eukaryot. Microbiol.">
        <title>De novo Sequencing, Assembly and Annotation of the Transcriptome for the Free-Living Testate Amoeba Arcella intermedia.</title>
        <authorList>
            <person name="Ribeiro G.M."/>
            <person name="Porfirio-Sousa A.L."/>
            <person name="Maurer-Alcala X.X."/>
            <person name="Katz L.A."/>
            <person name="Lahr D.J.G."/>
        </authorList>
    </citation>
    <scope>NUCLEOTIDE SEQUENCE</scope>
</reference>
<dbReference type="CDD" id="cd14498">
    <property type="entry name" value="DSP"/>
    <property type="match status" value="1"/>
</dbReference>
<keyword evidence="4" id="KW-0904">Protein phosphatase</keyword>
<comment type="similarity">
    <text evidence="1">Belongs to the protein-tyrosine phosphatase family. Non-receptor class dual specificity subfamily.</text>
</comment>
<evidence type="ECO:0000256" key="3">
    <source>
        <dbReference type="ARBA" id="ARBA00022801"/>
    </source>
</evidence>
<dbReference type="EMBL" id="GIBP01005573">
    <property type="protein sequence ID" value="NDV34542.1"/>
    <property type="molecule type" value="Transcribed_RNA"/>
</dbReference>
<name>A0A6B2LBS9_9EUKA</name>
<dbReference type="GO" id="GO:0043409">
    <property type="term" value="P:negative regulation of MAPK cascade"/>
    <property type="evidence" value="ECO:0007669"/>
    <property type="project" value="TreeGrafter"/>
</dbReference>
<dbReference type="PANTHER" id="PTHR10159:SF519">
    <property type="entry name" value="DUAL SPECIFICITY PROTEIN PHOSPHATASE MPK3"/>
    <property type="match status" value="1"/>
</dbReference>
<dbReference type="EC" id="3.1.3.48" evidence="2"/>
<dbReference type="InterPro" id="IPR000340">
    <property type="entry name" value="Dual-sp_phosphatase_cat-dom"/>
</dbReference>
<evidence type="ECO:0000259" key="6">
    <source>
        <dbReference type="PROSITE" id="PS50056"/>
    </source>
</evidence>
<protein>
    <recommendedName>
        <fullName evidence="2">protein-tyrosine-phosphatase</fullName>
        <ecNumber evidence="2">3.1.3.48</ecNumber>
    </recommendedName>
</protein>
<dbReference type="GO" id="GO:0005737">
    <property type="term" value="C:cytoplasm"/>
    <property type="evidence" value="ECO:0007669"/>
    <property type="project" value="TreeGrafter"/>
</dbReference>